<dbReference type="NCBIfam" id="NF038159">
    <property type="entry name" value="lanthi_III_b"/>
    <property type="match status" value="1"/>
</dbReference>
<accession>A0ABS7Q916</accession>
<evidence type="ECO:0000313" key="2">
    <source>
        <dbReference type="Proteomes" id="UP000778578"/>
    </source>
</evidence>
<dbReference type="Proteomes" id="UP000778578">
    <property type="component" value="Unassembled WGS sequence"/>
</dbReference>
<organism evidence="1 2">
    <name type="scientific">Actinacidiphila acidipaludis</name>
    <dbReference type="NCBI Taxonomy" id="2873382"/>
    <lineage>
        <taxon>Bacteria</taxon>
        <taxon>Bacillati</taxon>
        <taxon>Actinomycetota</taxon>
        <taxon>Actinomycetes</taxon>
        <taxon>Kitasatosporales</taxon>
        <taxon>Streptomycetaceae</taxon>
        <taxon>Actinacidiphila</taxon>
    </lineage>
</organism>
<dbReference type="Pfam" id="PF19402">
    <property type="entry name" value="RamS"/>
    <property type="match status" value="1"/>
</dbReference>
<sequence length="45" mass="4815">MAILDLQTMELPETEETAVDETLENTSSLSVLNCGVSTVSTLLCL</sequence>
<dbReference type="EMBL" id="JAINZZ010000022">
    <property type="protein sequence ID" value="MBY8879641.1"/>
    <property type="molecule type" value="Genomic_DNA"/>
</dbReference>
<protein>
    <submittedName>
        <fullName evidence="1">SapB/AmfS family lanthipeptide</fullName>
    </submittedName>
</protein>
<evidence type="ECO:0000313" key="1">
    <source>
        <dbReference type="EMBL" id="MBY8879641.1"/>
    </source>
</evidence>
<dbReference type="NCBIfam" id="NF033212">
    <property type="entry name" value="SapB_AmfS_lanti"/>
    <property type="match status" value="1"/>
</dbReference>
<comment type="caution">
    <text evidence="1">The sequence shown here is derived from an EMBL/GenBank/DDBJ whole genome shotgun (WGS) entry which is preliminary data.</text>
</comment>
<dbReference type="RefSeq" id="WP_222963868.1">
    <property type="nucleotide sequence ID" value="NZ_JAINZZ010000022.1"/>
</dbReference>
<proteinExistence type="predicted"/>
<reference evidence="1 2" key="1">
    <citation type="submission" date="2021-08" db="EMBL/GenBank/DDBJ databases">
        <title>WGS of actinomycetes from Thailand.</title>
        <authorList>
            <person name="Thawai C."/>
        </authorList>
    </citation>
    <scope>NUCLEOTIDE SEQUENCE [LARGE SCALE GENOMIC DNA]</scope>
    <source>
        <strain evidence="1 2">PLK6-54</strain>
    </source>
</reference>
<name>A0ABS7Q916_9ACTN</name>
<keyword evidence="2" id="KW-1185">Reference proteome</keyword>
<gene>
    <name evidence="1" type="ORF">K7862_18645</name>
</gene>
<dbReference type="InterPro" id="IPR045825">
    <property type="entry name" value="RamS"/>
</dbReference>